<feature type="transmembrane region" description="Helical" evidence="3">
    <location>
        <begin position="20"/>
        <end position="47"/>
    </location>
</feature>
<proteinExistence type="inferred from homology"/>
<dbReference type="GO" id="GO:0006629">
    <property type="term" value="P:lipid metabolic process"/>
    <property type="evidence" value="ECO:0007669"/>
    <property type="project" value="InterPro"/>
</dbReference>
<dbReference type="OrthoDB" id="4153866at2759"/>
<organism evidence="4 5">
    <name type="scientific">Lepidopterella palustris CBS 459.81</name>
    <dbReference type="NCBI Taxonomy" id="1314670"/>
    <lineage>
        <taxon>Eukaryota</taxon>
        <taxon>Fungi</taxon>
        <taxon>Dikarya</taxon>
        <taxon>Ascomycota</taxon>
        <taxon>Pezizomycotina</taxon>
        <taxon>Dothideomycetes</taxon>
        <taxon>Pleosporomycetidae</taxon>
        <taxon>Mytilinidiales</taxon>
        <taxon>Argynnaceae</taxon>
        <taxon>Lepidopterella</taxon>
    </lineage>
</organism>
<comment type="similarity">
    <text evidence="1">Belongs to the AIM6 family.</text>
</comment>
<gene>
    <name evidence="4" type="ORF">K432DRAFT_308275</name>
</gene>
<keyword evidence="3" id="KW-1133">Transmembrane helix</keyword>
<dbReference type="AlphaFoldDB" id="A0A8E2E193"/>
<dbReference type="Proteomes" id="UP000250266">
    <property type="component" value="Unassembled WGS sequence"/>
</dbReference>
<evidence type="ECO:0000256" key="1">
    <source>
        <dbReference type="ARBA" id="ARBA00008858"/>
    </source>
</evidence>
<dbReference type="InterPro" id="IPR051236">
    <property type="entry name" value="HAT_RTT109-like"/>
</dbReference>
<evidence type="ECO:0000313" key="4">
    <source>
        <dbReference type="EMBL" id="OCK75535.1"/>
    </source>
</evidence>
<dbReference type="EMBL" id="KV745304">
    <property type="protein sequence ID" value="OCK75535.1"/>
    <property type="molecule type" value="Genomic_DNA"/>
</dbReference>
<accession>A0A8E2E193</accession>
<dbReference type="PANTHER" id="PTHR31571">
    <property type="entry name" value="ALTERED INHERITANCE OF MITOCHONDRIA PROTEIN 6"/>
    <property type="match status" value="1"/>
</dbReference>
<evidence type="ECO:0000313" key="5">
    <source>
        <dbReference type="Proteomes" id="UP000250266"/>
    </source>
</evidence>
<reference evidence="4 5" key="1">
    <citation type="journal article" date="2016" name="Nat. Commun.">
        <title>Ectomycorrhizal ecology is imprinted in the genome of the dominant symbiotic fungus Cenococcum geophilum.</title>
        <authorList>
            <consortium name="DOE Joint Genome Institute"/>
            <person name="Peter M."/>
            <person name="Kohler A."/>
            <person name="Ohm R.A."/>
            <person name="Kuo A."/>
            <person name="Krutzmann J."/>
            <person name="Morin E."/>
            <person name="Arend M."/>
            <person name="Barry K.W."/>
            <person name="Binder M."/>
            <person name="Choi C."/>
            <person name="Clum A."/>
            <person name="Copeland A."/>
            <person name="Grisel N."/>
            <person name="Haridas S."/>
            <person name="Kipfer T."/>
            <person name="LaButti K."/>
            <person name="Lindquist E."/>
            <person name="Lipzen A."/>
            <person name="Maire R."/>
            <person name="Meier B."/>
            <person name="Mihaltcheva S."/>
            <person name="Molinier V."/>
            <person name="Murat C."/>
            <person name="Poggeler S."/>
            <person name="Quandt C.A."/>
            <person name="Sperisen C."/>
            <person name="Tritt A."/>
            <person name="Tisserant E."/>
            <person name="Crous P.W."/>
            <person name="Henrissat B."/>
            <person name="Nehls U."/>
            <person name="Egli S."/>
            <person name="Spatafora J.W."/>
            <person name="Grigoriev I.V."/>
            <person name="Martin F.M."/>
        </authorList>
    </citation>
    <scope>NUCLEOTIDE SEQUENCE [LARGE SCALE GENOMIC DNA]</scope>
    <source>
        <strain evidence="4 5">CBS 459.81</strain>
    </source>
</reference>
<keyword evidence="5" id="KW-1185">Reference proteome</keyword>
<dbReference type="SUPFAM" id="SSF51695">
    <property type="entry name" value="PLC-like phosphodiesterases"/>
    <property type="match status" value="1"/>
</dbReference>
<keyword evidence="3" id="KW-0472">Membrane</keyword>
<dbReference type="InterPro" id="IPR017946">
    <property type="entry name" value="PLC-like_Pdiesterase_TIM-brl"/>
</dbReference>
<evidence type="ECO:0000256" key="2">
    <source>
        <dbReference type="ARBA" id="ARBA00014286"/>
    </source>
</evidence>
<evidence type="ECO:0000256" key="3">
    <source>
        <dbReference type="SAM" id="Phobius"/>
    </source>
</evidence>
<protein>
    <recommendedName>
        <fullName evidence="2">Altered inheritance of mitochondria protein 6</fullName>
    </recommendedName>
</protein>
<dbReference type="PANTHER" id="PTHR31571:SF1">
    <property type="entry name" value="ALTERED INHERITANCE OF MITOCHONDRIA PROTEIN 6"/>
    <property type="match status" value="1"/>
</dbReference>
<sequence length="392" mass="44619">MHVRRSSKTRWRARLSRICIALPILSLCFFGVVHLVNVFMSMVPILWDDDPHPFLPGWGQPGELGEGLASYPTDFTRDVTPKPIHSHNDYWRRVPLYQALHLGCTSVEADVWLFDEELYVGHNTASLTRNRTLKSLYINPLLEILDRQNPITEFSNASRNGVFDEAPDQTVVLLIDFKNSGEAIWPYVEDQLGVLRDKNYLTYYDGRSVLPGPVTVVATGNAPFDILAANTTYRDIFFDAPLADMWEEPQGGFPPAGSFHRHRIEYKDIPAPLSARRRDASQGKSGTGDISSPDAFTVMNSYYASVDFRSIVGHIWGGRLSAQQMKLLRGQIQGARKRGLKARYWNTPKWPVGLRNHVWDVIVREGVDVLNVDDLRAAARSDWKRRRHYGWL</sequence>
<name>A0A8E2E193_9PEZI</name>
<dbReference type="GO" id="GO:0008081">
    <property type="term" value="F:phosphoric diester hydrolase activity"/>
    <property type="evidence" value="ECO:0007669"/>
    <property type="project" value="InterPro"/>
</dbReference>
<keyword evidence="3" id="KW-0812">Transmembrane</keyword>